<name>J9ERA9_WUCBA</name>
<dbReference type="AlphaFoldDB" id="J9ERA9"/>
<evidence type="ECO:0000313" key="5">
    <source>
        <dbReference type="WBParaSite" id="maker-PairedContig_411-snap-gene-0.20-mRNA-1"/>
    </source>
</evidence>
<reference evidence="2 4" key="4">
    <citation type="submission" date="2018-11" db="EMBL/GenBank/DDBJ databases">
        <authorList>
            <consortium name="Pathogen Informatics"/>
        </authorList>
    </citation>
    <scope>NUCLEOTIDE SEQUENCE [LARGE SCALE GENOMIC DNA]</scope>
</reference>
<reference evidence="3" key="2">
    <citation type="submission" date="2012-08" db="EMBL/GenBank/DDBJ databases">
        <title>The Genome Sequence of Wuchereria bancrofti.</title>
        <authorList>
            <person name="Nutman T.B."/>
            <person name="Fink D.L."/>
            <person name="Russ C."/>
            <person name="Young S."/>
            <person name="Zeng Q."/>
            <person name="Koehrsen M."/>
            <person name="Alvarado L."/>
            <person name="Berlin A."/>
            <person name="Chapman S.B."/>
            <person name="Chen Z."/>
            <person name="Freedman E."/>
            <person name="Gellesch M."/>
            <person name="Goldberg J."/>
            <person name="Griggs A."/>
            <person name="Gujja S."/>
            <person name="Heilman E.R."/>
            <person name="Heiman D."/>
            <person name="Hepburn T."/>
            <person name="Howarth C."/>
            <person name="Jen D."/>
            <person name="Larson L."/>
            <person name="Lewis B."/>
            <person name="Mehta T."/>
            <person name="Park D."/>
            <person name="Pearson M."/>
            <person name="Roberts A."/>
            <person name="Saif S."/>
            <person name="Shea T."/>
            <person name="Shenoy N."/>
            <person name="Sisk P."/>
            <person name="Stolte C."/>
            <person name="Sykes S."/>
            <person name="Walk T."/>
            <person name="White J."/>
            <person name="Yandava C."/>
            <person name="Haas B."/>
            <person name="Henn M.R."/>
            <person name="Nusbaum C."/>
            <person name="Birren B."/>
        </authorList>
    </citation>
    <scope>NUCLEOTIDE SEQUENCE [LARGE SCALE GENOMIC DNA]</scope>
    <source>
        <strain evidence="3">NA</strain>
    </source>
</reference>
<organism evidence="1 3">
    <name type="scientific">Wuchereria bancrofti</name>
    <dbReference type="NCBI Taxonomy" id="6293"/>
    <lineage>
        <taxon>Eukaryota</taxon>
        <taxon>Metazoa</taxon>
        <taxon>Ecdysozoa</taxon>
        <taxon>Nematoda</taxon>
        <taxon>Chromadorea</taxon>
        <taxon>Rhabditida</taxon>
        <taxon>Spirurina</taxon>
        <taxon>Spiruromorpha</taxon>
        <taxon>Filarioidea</taxon>
        <taxon>Onchocercidae</taxon>
        <taxon>Wuchereria</taxon>
    </lineage>
</organism>
<dbReference type="Gene3D" id="3.30.1330.10">
    <property type="entry name" value="PurM-like, N-terminal domain"/>
    <property type="match status" value="1"/>
</dbReference>
<evidence type="ECO:0000313" key="4">
    <source>
        <dbReference type="Proteomes" id="UP000270924"/>
    </source>
</evidence>
<dbReference type="OrthoDB" id="409395at2759"/>
<evidence type="ECO:0000313" key="3">
    <source>
        <dbReference type="Proteomes" id="UP000004810"/>
    </source>
</evidence>
<keyword evidence="4" id="KW-1185">Reference proteome</keyword>
<dbReference type="EMBL" id="UYWW01010726">
    <property type="protein sequence ID" value="VDM18052.1"/>
    <property type="molecule type" value="Genomic_DNA"/>
</dbReference>
<reference evidence="1" key="1">
    <citation type="submission" date="2012-08" db="EMBL/GenBank/DDBJ databases">
        <title>The Genome Sequence of Wuchereria bancrofti.</title>
        <authorList>
            <consortium name="The Broad Institute Genome Sequencing Platform"/>
            <consortium name="Broad Institute Genome Sequencing Center for Infectious Disease"/>
            <person name="Nutman T.B."/>
            <person name="Fink D.L."/>
            <person name="Russ C."/>
            <person name="Young S."/>
            <person name="Zeng Q."/>
            <person name="Koehrsen M."/>
            <person name="Alvarado L."/>
            <person name="Berlin A."/>
            <person name="Borenstein D."/>
            <person name="Chapman S.B."/>
            <person name="Chen Z."/>
            <person name="Engels R."/>
            <person name="Freedman E."/>
            <person name="Gellesch M."/>
            <person name="Goldberg J."/>
            <person name="Griggs A."/>
            <person name="Gujja S."/>
            <person name="Heilman E.R."/>
            <person name="Heiman D."/>
            <person name="Hepburn T."/>
            <person name="Howarth C."/>
            <person name="Jen D."/>
            <person name="Larson L."/>
            <person name="Lewis B."/>
            <person name="Mehta T."/>
            <person name="Park D."/>
            <person name="Pearson M."/>
            <person name="Richards J."/>
            <person name="Roberts A."/>
            <person name="Saif S."/>
            <person name="Shea T."/>
            <person name="Shenoy N."/>
            <person name="Sisk P."/>
            <person name="Stolte C."/>
            <person name="Sykes S."/>
            <person name="Walk T."/>
            <person name="White J."/>
            <person name="Yandava C."/>
            <person name="Haas B."/>
            <person name="Henn M.R."/>
            <person name="Nusbaum C."/>
            <person name="Birren B."/>
        </authorList>
    </citation>
    <scope>NUCLEOTIDE SEQUENCE</scope>
</reference>
<evidence type="ECO:0000313" key="1">
    <source>
        <dbReference type="EMBL" id="EJW84733.1"/>
    </source>
</evidence>
<protein>
    <submittedName>
        <fullName evidence="1 5">Uncharacterized protein</fullName>
    </submittedName>
</protein>
<sequence>MNNVINRIKSGFNSAEYGLPADFLLTKLTQMKGCGCKVPRAVLLELLKDLKTDGKSDEKD</sequence>
<gene>
    <name evidence="2" type="ORF">WBA_LOCUS9974</name>
    <name evidence="1" type="ORF">WUBG_04354</name>
</gene>
<dbReference type="STRING" id="6293.J9ERA9"/>
<dbReference type="Proteomes" id="UP000004810">
    <property type="component" value="Unassembled WGS sequence"/>
</dbReference>
<reference evidence="5" key="3">
    <citation type="submission" date="2016-11" db="UniProtKB">
        <authorList>
            <consortium name="WormBaseParasite"/>
        </authorList>
    </citation>
    <scope>IDENTIFICATION</scope>
    <source>
        <strain evidence="5">pt0022</strain>
    </source>
</reference>
<dbReference type="WBParaSite" id="maker-PairedContig_411-snap-gene-0.20-mRNA-1">
    <property type="protein sequence ID" value="maker-PairedContig_411-snap-gene-0.20-mRNA-1"/>
    <property type="gene ID" value="maker-PairedContig_411-snap-gene-0.20"/>
</dbReference>
<proteinExistence type="predicted"/>
<evidence type="ECO:0000313" key="2">
    <source>
        <dbReference type="EMBL" id="VDM18052.1"/>
    </source>
</evidence>
<dbReference type="InterPro" id="IPR036921">
    <property type="entry name" value="PurM-like_N_sf"/>
</dbReference>
<accession>J9ERA9</accession>
<dbReference type="EMBL" id="ADBV01001484">
    <property type="protein sequence ID" value="EJW84733.1"/>
    <property type="molecule type" value="Genomic_DNA"/>
</dbReference>
<dbReference type="Proteomes" id="UP000270924">
    <property type="component" value="Unassembled WGS sequence"/>
</dbReference>